<dbReference type="InterPro" id="IPR009187">
    <property type="entry name" value="Prok_Ku"/>
</dbReference>
<dbReference type="InterPro" id="IPR016194">
    <property type="entry name" value="SPOC-like_C_dom_sf"/>
</dbReference>
<comment type="subunit">
    <text evidence="2">Homodimer. Interacts with LigD.</text>
</comment>
<evidence type="ECO:0000313" key="5">
    <source>
        <dbReference type="Proteomes" id="UP001501725"/>
    </source>
</evidence>
<dbReference type="PANTHER" id="PTHR41251">
    <property type="entry name" value="NON-HOMOLOGOUS END JOINING PROTEIN KU"/>
    <property type="match status" value="1"/>
</dbReference>
<organism evidence="4 5">
    <name type="scientific">Flaviaesturariibacter amylovorans</name>
    <dbReference type="NCBI Taxonomy" id="1084520"/>
    <lineage>
        <taxon>Bacteria</taxon>
        <taxon>Pseudomonadati</taxon>
        <taxon>Bacteroidota</taxon>
        <taxon>Chitinophagia</taxon>
        <taxon>Chitinophagales</taxon>
        <taxon>Chitinophagaceae</taxon>
        <taxon>Flaviaestuariibacter</taxon>
    </lineage>
</organism>
<reference evidence="5" key="1">
    <citation type="journal article" date="2019" name="Int. J. Syst. Evol. Microbiol.">
        <title>The Global Catalogue of Microorganisms (GCM) 10K type strain sequencing project: providing services to taxonomists for standard genome sequencing and annotation.</title>
        <authorList>
            <consortium name="The Broad Institute Genomics Platform"/>
            <consortium name="The Broad Institute Genome Sequencing Center for Infectious Disease"/>
            <person name="Wu L."/>
            <person name="Ma J."/>
        </authorList>
    </citation>
    <scope>NUCLEOTIDE SEQUENCE [LARGE SCALE GENOMIC DNA]</scope>
    <source>
        <strain evidence="5">JCM 17919</strain>
    </source>
</reference>
<comment type="caution">
    <text evidence="4">The sequence shown here is derived from an EMBL/GenBank/DDBJ whole genome shotgun (WGS) entry which is preliminary data.</text>
</comment>
<keyword evidence="2" id="KW-0234">DNA repair</keyword>
<dbReference type="Gene3D" id="2.40.290.10">
    <property type="match status" value="1"/>
</dbReference>
<sequence length="261" mass="29496">MAAAAARPIWSGTISFGLVNIPVKLLSAVQSEELPLHMLSRKDMAPIKYARIDSKTGEEVDWKDIVKAYEYAKGKYVPVEEEDFEKASPQKSKSIDIVQFVKAEEIDPIYFEKPYYILPAKGGEKTYRLLVKALEEAGTVGIAEFMLRNREHVCAIKPYKGVLMLDQMRYQDEIREVPAVDAGRVAEKELQLALKLIEHLTETFDPAAFKDDYIASLKKVIKAKAAGKHIRIAEPEERSATVKDLMEVLRQSLEGKKKKRA</sequence>
<dbReference type="Pfam" id="PF02735">
    <property type="entry name" value="Ku"/>
    <property type="match status" value="1"/>
</dbReference>
<dbReference type="CDD" id="cd00789">
    <property type="entry name" value="KU_like"/>
    <property type="match status" value="1"/>
</dbReference>
<dbReference type="PANTHER" id="PTHR41251:SF1">
    <property type="entry name" value="NON-HOMOLOGOUS END JOINING PROTEIN KU"/>
    <property type="match status" value="1"/>
</dbReference>
<comment type="function">
    <text evidence="2">With LigD forms a non-homologous end joining (NHEJ) DNA repair enzyme, which repairs dsDNA breaks with reduced fidelity. Binds linear dsDNA with 5'- and 3'- overhangs but not closed circular dsDNA nor ssDNA. Recruits and stimulates the ligase activity of LigD.</text>
</comment>
<feature type="domain" description="Ku" evidence="3">
    <location>
        <begin position="57"/>
        <end position="185"/>
    </location>
</feature>
<dbReference type="Proteomes" id="UP001501725">
    <property type="component" value="Unassembled WGS sequence"/>
</dbReference>
<keyword evidence="1 2" id="KW-0238">DNA-binding</keyword>
<evidence type="ECO:0000313" key="4">
    <source>
        <dbReference type="EMBL" id="GAA4334179.1"/>
    </source>
</evidence>
<proteinExistence type="inferred from homology"/>
<evidence type="ECO:0000256" key="2">
    <source>
        <dbReference type="HAMAP-Rule" id="MF_01875"/>
    </source>
</evidence>
<evidence type="ECO:0000256" key="1">
    <source>
        <dbReference type="ARBA" id="ARBA00023125"/>
    </source>
</evidence>
<dbReference type="EMBL" id="BAABGY010000008">
    <property type="protein sequence ID" value="GAA4334179.1"/>
    <property type="molecule type" value="Genomic_DNA"/>
</dbReference>
<accession>A0ABP8H4B2</accession>
<protein>
    <recommendedName>
        <fullName evidence="2">Non-homologous end joining protein Ku</fullName>
    </recommendedName>
</protein>
<keyword evidence="5" id="KW-1185">Reference proteome</keyword>
<dbReference type="PIRSF" id="PIRSF006493">
    <property type="entry name" value="Prok_Ku"/>
    <property type="match status" value="1"/>
</dbReference>
<name>A0ABP8H4B2_9BACT</name>
<comment type="similarity">
    <text evidence="2">Belongs to the prokaryotic Ku family.</text>
</comment>
<dbReference type="SMART" id="SM00559">
    <property type="entry name" value="Ku78"/>
    <property type="match status" value="1"/>
</dbReference>
<dbReference type="HAMAP" id="MF_01875">
    <property type="entry name" value="Prokaryotic_Ku"/>
    <property type="match status" value="1"/>
</dbReference>
<dbReference type="NCBIfam" id="TIGR02772">
    <property type="entry name" value="Ku_bact"/>
    <property type="match status" value="1"/>
</dbReference>
<evidence type="ECO:0000259" key="3">
    <source>
        <dbReference type="SMART" id="SM00559"/>
    </source>
</evidence>
<dbReference type="RefSeq" id="WP_345256381.1">
    <property type="nucleotide sequence ID" value="NZ_BAABGY010000008.1"/>
</dbReference>
<dbReference type="SUPFAM" id="SSF100939">
    <property type="entry name" value="SPOC domain-like"/>
    <property type="match status" value="1"/>
</dbReference>
<dbReference type="InterPro" id="IPR006164">
    <property type="entry name" value="DNA_bd_Ku70/Ku80"/>
</dbReference>
<keyword evidence="2" id="KW-0227">DNA damage</keyword>
<keyword evidence="2" id="KW-0233">DNA recombination</keyword>
<gene>
    <name evidence="2" type="primary">ku</name>
    <name evidence="4" type="ORF">GCM10023184_27980</name>
</gene>